<keyword evidence="1" id="KW-0812">Transmembrane</keyword>
<gene>
    <name evidence="3" type="ORF">WMO66_05405</name>
</gene>
<evidence type="ECO:0000313" key="4">
    <source>
        <dbReference type="Proteomes" id="UP001491552"/>
    </source>
</evidence>
<protein>
    <submittedName>
        <fullName evidence="3">Stage III sporulation protein AE</fullName>
    </submittedName>
</protein>
<keyword evidence="2" id="KW-0732">Signal</keyword>
<comment type="caution">
    <text evidence="3">The sequence shown here is derived from an EMBL/GenBank/DDBJ whole genome shotgun (WGS) entry which is preliminary data.</text>
</comment>
<feature type="transmembrane region" description="Helical" evidence="1">
    <location>
        <begin position="339"/>
        <end position="362"/>
    </location>
</feature>
<reference evidence="3 4" key="1">
    <citation type="submission" date="2024-03" db="EMBL/GenBank/DDBJ databases">
        <title>Human intestinal bacterial collection.</title>
        <authorList>
            <person name="Pauvert C."/>
            <person name="Hitch T.C.A."/>
            <person name="Clavel T."/>
        </authorList>
    </citation>
    <scope>NUCLEOTIDE SEQUENCE [LARGE SCALE GENOMIC DNA]</scope>
    <source>
        <strain evidence="3 4">CLA-AA-H192</strain>
    </source>
</reference>
<sequence>MKKIAVFLAVLLLLAAPVLAAEPTEALSDVLGADELTQSLPDEAAEVLDGLSPDGMPDFRSGVRSILRAAAGGSGGALRSGLRLCAVLLAMVTLCAVVHMSAQKDPVNAVSAVGALGICAACLGGMQSMISLASETVTRLSDYSACLLPVMASAMAMSGGTVSAGTLYAGTALFSGLLSRLIARLLLPGVSVYLVVAAAEAALADSLLSELREFVGWLISKSLRVVLFVFTGYLTVTGVISGSADAAAVRATKAAVSGMVPVVGSILSDASETLLASASALKSSMGVFGMLAVLAICLAPFLKIGAQYLLLKGTAAVSGTIGMPQQVKLVKHAATAMGYLLAMTGACALMLLISVVCFLKVVG</sequence>
<feature type="transmembrane region" description="Helical" evidence="1">
    <location>
        <begin position="223"/>
        <end position="242"/>
    </location>
</feature>
<accession>A0ABV1G5I8</accession>
<dbReference type="InterPro" id="IPR014194">
    <property type="entry name" value="Spore_III_AE"/>
</dbReference>
<feature type="chain" id="PRO_5045178006" evidence="2">
    <location>
        <begin position="21"/>
        <end position="363"/>
    </location>
</feature>
<dbReference type="Proteomes" id="UP001491552">
    <property type="component" value="Unassembled WGS sequence"/>
</dbReference>
<feature type="transmembrane region" description="Helical" evidence="1">
    <location>
        <begin position="109"/>
        <end position="130"/>
    </location>
</feature>
<feature type="transmembrane region" description="Helical" evidence="1">
    <location>
        <begin position="150"/>
        <end position="169"/>
    </location>
</feature>
<feature type="transmembrane region" description="Helical" evidence="1">
    <location>
        <begin position="81"/>
        <end position="102"/>
    </location>
</feature>
<organism evidence="3 4">
    <name type="scientific">Faecousia intestinalis</name>
    <dbReference type="NCBI Taxonomy" id="3133167"/>
    <lineage>
        <taxon>Bacteria</taxon>
        <taxon>Bacillati</taxon>
        <taxon>Bacillota</taxon>
        <taxon>Clostridia</taxon>
        <taxon>Eubacteriales</taxon>
        <taxon>Oscillospiraceae</taxon>
        <taxon>Faecousia</taxon>
    </lineage>
</organism>
<keyword evidence="4" id="KW-1185">Reference proteome</keyword>
<name>A0ABV1G5I8_9FIRM</name>
<keyword evidence="1" id="KW-0472">Membrane</keyword>
<feature type="signal peptide" evidence="2">
    <location>
        <begin position="1"/>
        <end position="20"/>
    </location>
</feature>
<feature type="transmembrane region" description="Helical" evidence="1">
    <location>
        <begin position="181"/>
        <end position="203"/>
    </location>
</feature>
<evidence type="ECO:0000256" key="2">
    <source>
        <dbReference type="SAM" id="SignalP"/>
    </source>
</evidence>
<evidence type="ECO:0000256" key="1">
    <source>
        <dbReference type="SAM" id="Phobius"/>
    </source>
</evidence>
<proteinExistence type="predicted"/>
<dbReference type="Pfam" id="PF09546">
    <property type="entry name" value="Spore_III_AE"/>
    <property type="match status" value="1"/>
</dbReference>
<evidence type="ECO:0000313" key="3">
    <source>
        <dbReference type="EMBL" id="MEQ2510688.1"/>
    </source>
</evidence>
<dbReference type="RefSeq" id="WP_349135369.1">
    <property type="nucleotide sequence ID" value="NZ_JBBMFF010000179.1"/>
</dbReference>
<feature type="transmembrane region" description="Helical" evidence="1">
    <location>
        <begin position="283"/>
        <end position="302"/>
    </location>
</feature>
<keyword evidence="1" id="KW-1133">Transmembrane helix</keyword>
<dbReference type="EMBL" id="JBBMFF010000179">
    <property type="protein sequence ID" value="MEQ2510688.1"/>
    <property type="molecule type" value="Genomic_DNA"/>
</dbReference>